<evidence type="ECO:0000256" key="1">
    <source>
        <dbReference type="SAM" id="MobiDB-lite"/>
    </source>
</evidence>
<feature type="compositionally biased region" description="Basic and acidic residues" evidence="1">
    <location>
        <begin position="195"/>
        <end position="205"/>
    </location>
</feature>
<protein>
    <submittedName>
        <fullName evidence="2">Uncharacterized protein</fullName>
    </submittedName>
</protein>
<dbReference type="OrthoDB" id="5098157at2759"/>
<evidence type="ECO:0000313" key="2">
    <source>
        <dbReference type="EMBL" id="EWY88344.1"/>
    </source>
</evidence>
<dbReference type="Proteomes" id="UP000030753">
    <property type="component" value="Unassembled WGS sequence"/>
</dbReference>
<accession>W9I5Y0</accession>
<gene>
    <name evidence="2" type="ORF">FOYG_09580</name>
</gene>
<feature type="region of interest" description="Disordered" evidence="1">
    <location>
        <begin position="177"/>
        <end position="231"/>
    </location>
</feature>
<dbReference type="AlphaFoldDB" id="W9I5Y0"/>
<reference evidence="2 3" key="1">
    <citation type="submission" date="2011-06" db="EMBL/GenBank/DDBJ databases">
        <title>The Genome Sequence of Fusarium oxysporum FOSC 3-a.</title>
        <authorList>
            <consortium name="The Broad Institute Genome Sequencing Platform"/>
            <person name="Ma L.-J."/>
            <person name="Gale L.R."/>
            <person name="Schwartz D.C."/>
            <person name="Zhou S."/>
            <person name="Corby-Kistler H."/>
            <person name="Young S.K."/>
            <person name="Zeng Q."/>
            <person name="Gargeya S."/>
            <person name="Fitzgerald M."/>
            <person name="Haas B."/>
            <person name="Abouelleil A."/>
            <person name="Alvarado L."/>
            <person name="Arachchi H.M."/>
            <person name="Berlin A."/>
            <person name="Brown A."/>
            <person name="Chapman S.B."/>
            <person name="Chen Z."/>
            <person name="Dunbar C."/>
            <person name="Freedman E."/>
            <person name="Gearin G."/>
            <person name="Gellesch M."/>
            <person name="Goldberg J."/>
            <person name="Griggs A."/>
            <person name="Gujja S."/>
            <person name="Heiman D."/>
            <person name="Howarth C."/>
            <person name="Larson L."/>
            <person name="Lui A."/>
            <person name="MacDonald P.J.P."/>
            <person name="Mehta T."/>
            <person name="Montmayeur A."/>
            <person name="Murphy C."/>
            <person name="Neiman D."/>
            <person name="Pearson M."/>
            <person name="Priest M."/>
            <person name="Roberts A."/>
            <person name="Saif S."/>
            <person name="Shea T."/>
            <person name="Shenoy N."/>
            <person name="Sisk P."/>
            <person name="Stolte C."/>
            <person name="Sykes S."/>
            <person name="Wortman J."/>
            <person name="Nusbaum C."/>
            <person name="Birren B."/>
        </authorList>
    </citation>
    <scope>NUCLEOTIDE SEQUENCE [LARGE SCALE GENOMIC DNA]</scope>
    <source>
        <strain evidence="3">FOSC 3-a</strain>
    </source>
</reference>
<name>W9I5Y0_FUSOX</name>
<evidence type="ECO:0000313" key="3">
    <source>
        <dbReference type="Proteomes" id="UP000030753"/>
    </source>
</evidence>
<organism evidence="2 3">
    <name type="scientific">Fusarium oxysporum NRRL 32931</name>
    <dbReference type="NCBI Taxonomy" id="660029"/>
    <lineage>
        <taxon>Eukaryota</taxon>
        <taxon>Fungi</taxon>
        <taxon>Dikarya</taxon>
        <taxon>Ascomycota</taxon>
        <taxon>Pezizomycotina</taxon>
        <taxon>Sordariomycetes</taxon>
        <taxon>Hypocreomycetidae</taxon>
        <taxon>Hypocreales</taxon>
        <taxon>Nectriaceae</taxon>
        <taxon>Fusarium</taxon>
        <taxon>Fusarium oxysporum species complex</taxon>
    </lineage>
</organism>
<proteinExistence type="predicted"/>
<dbReference type="HOGENOM" id="CLU_104710_0_0_1"/>
<dbReference type="EMBL" id="JH717844">
    <property type="protein sequence ID" value="EWY88344.1"/>
    <property type="molecule type" value="Genomic_DNA"/>
</dbReference>
<sequence length="263" mass="30403">MTQGIADIDDWVKMPYLTGTAQNQFYENYQEQAFRTCHIFNRPDVCWETRSLKSLSDWSCDPGGPCCTCDCDCQPAPRVNAQPVGYFCKSQDNVNVPDGTHLQSRGVGQGLPDPFYAHYQPNTYHSHMREPGVLYGKQEVLSVEDMIYHSAKEQRYNNDAQRRIQDWIRLMPELVGNSRTSSSTHRMSKRCTRNNNKEDKKQGVHKDKKKEKNKGDGGQKKPERHVHATIPLRRLIATRGGRESRREEVTIMDCCYLCREDKR</sequence>